<dbReference type="EMBL" id="GEEE01019508">
    <property type="protein sequence ID" value="JAP43717.1"/>
    <property type="molecule type" value="Transcribed_RNA"/>
</dbReference>
<feature type="region of interest" description="Disordered" evidence="1">
    <location>
        <begin position="113"/>
        <end position="161"/>
    </location>
</feature>
<name>A0A0X3P1M7_SCHSO</name>
<dbReference type="AlphaFoldDB" id="A0A0X3P1M7"/>
<dbReference type="EMBL" id="GEEE01004196">
    <property type="protein sequence ID" value="JAP59029.1"/>
    <property type="molecule type" value="Transcribed_RNA"/>
</dbReference>
<proteinExistence type="predicted"/>
<protein>
    <submittedName>
        <fullName evidence="2">Uncharacterized protein</fullName>
    </submittedName>
</protein>
<accession>A0A0X3P1M7</accession>
<reference evidence="2" key="1">
    <citation type="submission" date="2016-01" db="EMBL/GenBank/DDBJ databases">
        <title>Reference transcriptome for the parasite Schistocephalus solidus: insights into the molecular evolution of parasitism.</title>
        <authorList>
            <person name="Hebert F.O."/>
            <person name="Grambauer S."/>
            <person name="Barber I."/>
            <person name="Landry C.R."/>
            <person name="Aubin-Horth N."/>
        </authorList>
    </citation>
    <scope>NUCLEOTIDE SEQUENCE</scope>
</reference>
<evidence type="ECO:0000256" key="1">
    <source>
        <dbReference type="SAM" id="MobiDB-lite"/>
    </source>
</evidence>
<gene>
    <name evidence="2" type="ORF">TR112881</name>
</gene>
<sequence length="212" mass="23146">MGSESPSSVHLAKGILKPRQEHPISLGAYNLYAKRASFKDDGVLQQFVAEMAGQPVIAPPVLEERVPIASGDEDETELSTEEIKKRKDFERRRKELANTSGLDIKAVLGHRLSLAPDDEDDEEDEEEIHGQSASFKGADPTAGTRTTECEHSQRMTVGDSLFNETAYAEPSRVTGEETTGACFKVPTQIRVTAPTQEEVAPPQSLAVSICKH</sequence>
<feature type="compositionally biased region" description="Acidic residues" evidence="1">
    <location>
        <begin position="116"/>
        <end position="127"/>
    </location>
</feature>
<evidence type="ECO:0000313" key="2">
    <source>
        <dbReference type="EMBL" id="JAP43717.1"/>
    </source>
</evidence>
<organism evidence="2">
    <name type="scientific">Schistocephalus solidus</name>
    <name type="common">Tapeworm</name>
    <dbReference type="NCBI Taxonomy" id="70667"/>
    <lineage>
        <taxon>Eukaryota</taxon>
        <taxon>Metazoa</taxon>
        <taxon>Spiralia</taxon>
        <taxon>Lophotrochozoa</taxon>
        <taxon>Platyhelminthes</taxon>
        <taxon>Cestoda</taxon>
        <taxon>Eucestoda</taxon>
        <taxon>Diphyllobothriidea</taxon>
        <taxon>Diphyllobothriidae</taxon>
        <taxon>Schistocephalus</taxon>
    </lineage>
</organism>